<evidence type="ECO:0000313" key="1">
    <source>
        <dbReference type="EMBL" id="OWK41962.1"/>
    </source>
</evidence>
<organism evidence="1 2">
    <name type="scientific">Fimbriiglobus ruber</name>
    <dbReference type="NCBI Taxonomy" id="1908690"/>
    <lineage>
        <taxon>Bacteria</taxon>
        <taxon>Pseudomonadati</taxon>
        <taxon>Planctomycetota</taxon>
        <taxon>Planctomycetia</taxon>
        <taxon>Gemmatales</taxon>
        <taxon>Gemmataceae</taxon>
        <taxon>Fimbriiglobus</taxon>
    </lineage>
</organism>
<dbReference type="EMBL" id="NIDE01000005">
    <property type="protein sequence ID" value="OWK41962.1"/>
    <property type="molecule type" value="Genomic_DNA"/>
</dbReference>
<comment type="caution">
    <text evidence="1">The sequence shown here is derived from an EMBL/GenBank/DDBJ whole genome shotgun (WGS) entry which is preliminary data.</text>
</comment>
<evidence type="ECO:0000313" key="2">
    <source>
        <dbReference type="Proteomes" id="UP000214646"/>
    </source>
</evidence>
<reference evidence="2" key="1">
    <citation type="submission" date="2017-06" db="EMBL/GenBank/DDBJ databases">
        <title>Genome analysis of Fimbriiglobus ruber SP5, the first member of the order Planctomycetales with confirmed chitinolytic capability.</title>
        <authorList>
            <person name="Ravin N.V."/>
            <person name="Rakitin A.L."/>
            <person name="Ivanova A.A."/>
            <person name="Beletsky A.V."/>
            <person name="Kulichevskaya I.S."/>
            <person name="Mardanov A.V."/>
            <person name="Dedysh S.N."/>
        </authorList>
    </citation>
    <scope>NUCLEOTIDE SEQUENCE [LARGE SCALE GENOMIC DNA]</scope>
    <source>
        <strain evidence="2">SP5</strain>
    </source>
</reference>
<dbReference type="Proteomes" id="UP000214646">
    <property type="component" value="Unassembled WGS sequence"/>
</dbReference>
<proteinExistence type="predicted"/>
<keyword evidence="2" id="KW-1185">Reference proteome</keyword>
<dbReference type="AlphaFoldDB" id="A0A225DKN1"/>
<accession>A0A225DKN1</accession>
<protein>
    <submittedName>
        <fullName evidence="1">Uncharacterized protein</fullName>
    </submittedName>
</protein>
<name>A0A225DKN1_9BACT</name>
<gene>
    <name evidence="1" type="ORF">FRUB_04040</name>
</gene>
<sequence length="66" mass="7368">MSLIYQWCEDRVLPHMRVGGKGRRGKILIEEADLDGVLASFKVGKKEPEPLPAPAPPVSYRHVKLS</sequence>